<keyword evidence="3" id="KW-0712">Selenocysteine</keyword>
<dbReference type="Pfam" id="PF10961">
    <property type="entry name" value="SelK_SelG"/>
    <property type="match status" value="1"/>
</dbReference>
<evidence type="ECO:0000256" key="5">
    <source>
        <dbReference type="ARBA" id="ARBA00023136"/>
    </source>
</evidence>
<name>A0AAD3DUD7_9CHLO</name>
<protein>
    <recommendedName>
        <fullName evidence="10">Glycine-rich protein</fullName>
    </recommendedName>
</protein>
<dbReference type="PANTHER" id="PTHR16875">
    <property type="entry name" value="SELENOPROTEIN K"/>
    <property type="match status" value="1"/>
</dbReference>
<feature type="region of interest" description="Disordered" evidence="6">
    <location>
        <begin position="59"/>
        <end position="118"/>
    </location>
</feature>
<organism evidence="8 9">
    <name type="scientific">Astrephomene gubernaculifera</name>
    <dbReference type="NCBI Taxonomy" id="47775"/>
    <lineage>
        <taxon>Eukaryota</taxon>
        <taxon>Viridiplantae</taxon>
        <taxon>Chlorophyta</taxon>
        <taxon>core chlorophytes</taxon>
        <taxon>Chlorophyceae</taxon>
        <taxon>CS clade</taxon>
        <taxon>Chlamydomonadales</taxon>
        <taxon>Astrephomenaceae</taxon>
        <taxon>Astrephomene</taxon>
    </lineage>
</organism>
<dbReference type="GO" id="GO:0032469">
    <property type="term" value="P:endoplasmic reticulum calcium ion homeostasis"/>
    <property type="evidence" value="ECO:0007669"/>
    <property type="project" value="TreeGrafter"/>
</dbReference>
<proteinExistence type="predicted"/>
<evidence type="ECO:0000256" key="1">
    <source>
        <dbReference type="ARBA" id="ARBA00004167"/>
    </source>
</evidence>
<keyword evidence="4 7" id="KW-1133">Transmembrane helix</keyword>
<dbReference type="InterPro" id="IPR024491">
    <property type="entry name" value="Se_SelK/SelG"/>
</dbReference>
<evidence type="ECO:0000313" key="8">
    <source>
        <dbReference type="EMBL" id="GFR46021.1"/>
    </source>
</evidence>
<reference evidence="8 9" key="1">
    <citation type="journal article" date="2021" name="Sci. Rep.">
        <title>Genome sequencing of the multicellular alga Astrephomene provides insights into convergent evolution of germ-soma differentiation.</title>
        <authorList>
            <person name="Yamashita S."/>
            <person name="Yamamoto K."/>
            <person name="Matsuzaki R."/>
            <person name="Suzuki S."/>
            <person name="Yamaguchi H."/>
            <person name="Hirooka S."/>
            <person name="Minakuchi Y."/>
            <person name="Miyagishima S."/>
            <person name="Kawachi M."/>
            <person name="Toyoda A."/>
            <person name="Nozaki H."/>
        </authorList>
    </citation>
    <scope>NUCLEOTIDE SEQUENCE [LARGE SCALE GENOMIC DNA]</scope>
    <source>
        <strain evidence="8 9">NIES-4017</strain>
    </source>
</reference>
<dbReference type="PANTHER" id="PTHR16875:SF0">
    <property type="entry name" value="SELENOPROTEIN K"/>
    <property type="match status" value="1"/>
</dbReference>
<feature type="transmembrane region" description="Helical" evidence="7">
    <location>
        <begin position="21"/>
        <end position="37"/>
    </location>
</feature>
<evidence type="ECO:0008006" key="10">
    <source>
        <dbReference type="Google" id="ProtNLM"/>
    </source>
</evidence>
<comment type="subcellular location">
    <subcellularLocation>
        <location evidence="1">Membrane</location>
        <topology evidence="1">Single-pass membrane protein</topology>
    </subcellularLocation>
</comment>
<comment type="caution">
    <text evidence="8">The sequence shown here is derived from an EMBL/GenBank/DDBJ whole genome shotgun (WGS) entry which is preliminary data.</text>
</comment>
<keyword evidence="5 7" id="KW-0472">Membrane</keyword>
<evidence type="ECO:0000313" key="9">
    <source>
        <dbReference type="Proteomes" id="UP001054857"/>
    </source>
</evidence>
<feature type="compositionally biased region" description="Gly residues" evidence="6">
    <location>
        <begin position="75"/>
        <end position="90"/>
    </location>
</feature>
<dbReference type="Proteomes" id="UP001054857">
    <property type="component" value="Unassembled WGS sequence"/>
</dbReference>
<dbReference type="GO" id="GO:0005794">
    <property type="term" value="C:Golgi apparatus"/>
    <property type="evidence" value="ECO:0007669"/>
    <property type="project" value="TreeGrafter"/>
</dbReference>
<evidence type="ECO:0000256" key="7">
    <source>
        <dbReference type="SAM" id="Phobius"/>
    </source>
</evidence>
<evidence type="ECO:0000256" key="3">
    <source>
        <dbReference type="ARBA" id="ARBA00022933"/>
    </source>
</evidence>
<evidence type="ECO:0000256" key="6">
    <source>
        <dbReference type="SAM" id="MobiDB-lite"/>
    </source>
</evidence>
<evidence type="ECO:0000256" key="4">
    <source>
        <dbReference type="ARBA" id="ARBA00022989"/>
    </source>
</evidence>
<dbReference type="AlphaFoldDB" id="A0AAD3DUD7"/>
<accession>A0AAD3DUD7</accession>
<dbReference type="GO" id="GO:0006816">
    <property type="term" value="P:calcium ion transport"/>
    <property type="evidence" value="ECO:0007669"/>
    <property type="project" value="TreeGrafter"/>
</dbReference>
<gene>
    <name evidence="8" type="ORF">Agub_g7286</name>
</gene>
<sequence>MTYINSKGKVLDNRSPWSIDGIKHFFLGIWMIIVAFSQPPAQLPPPFASFATMASRSAHEDYRTAAHKKKDPPSGSGGGGGGGGGNGGGRPRIVGLSNLQTDPRTGNMGGCPGGCCGR</sequence>
<dbReference type="EMBL" id="BMAR01000011">
    <property type="protein sequence ID" value="GFR46021.1"/>
    <property type="molecule type" value="Genomic_DNA"/>
</dbReference>
<evidence type="ECO:0000256" key="2">
    <source>
        <dbReference type="ARBA" id="ARBA00022692"/>
    </source>
</evidence>
<keyword evidence="2 7" id="KW-0812">Transmembrane</keyword>
<keyword evidence="9" id="KW-1185">Reference proteome</keyword>
<dbReference type="GO" id="GO:0005789">
    <property type="term" value="C:endoplasmic reticulum membrane"/>
    <property type="evidence" value="ECO:0007669"/>
    <property type="project" value="TreeGrafter"/>
</dbReference>